<evidence type="ECO:0000313" key="4">
    <source>
        <dbReference type="EMBL" id="NYI92344.1"/>
    </source>
</evidence>
<dbReference type="EMBL" id="JACCFK010000002">
    <property type="protein sequence ID" value="NYI92344.1"/>
    <property type="molecule type" value="Genomic_DNA"/>
</dbReference>
<comment type="similarity">
    <text evidence="1">Belongs to the FAH family.</text>
</comment>
<comment type="caution">
    <text evidence="4">The sequence shown here is derived from an EMBL/GenBank/DDBJ whole genome shotgun (WGS) entry which is preliminary data.</text>
</comment>
<dbReference type="GO" id="GO:0044281">
    <property type="term" value="P:small molecule metabolic process"/>
    <property type="evidence" value="ECO:0007669"/>
    <property type="project" value="UniProtKB-ARBA"/>
</dbReference>
<dbReference type="PANTHER" id="PTHR42796">
    <property type="entry name" value="FUMARYLACETOACETATE HYDROLASE DOMAIN-CONTAINING PROTEIN 2A-RELATED"/>
    <property type="match status" value="1"/>
</dbReference>
<dbReference type="InterPro" id="IPR011234">
    <property type="entry name" value="Fumarylacetoacetase-like_C"/>
</dbReference>
<dbReference type="Proteomes" id="UP000549616">
    <property type="component" value="Unassembled WGS sequence"/>
</dbReference>
<dbReference type="AlphaFoldDB" id="A0A853BC65"/>
<evidence type="ECO:0000313" key="5">
    <source>
        <dbReference type="Proteomes" id="UP000549616"/>
    </source>
</evidence>
<dbReference type="GO" id="GO:0003824">
    <property type="term" value="F:catalytic activity"/>
    <property type="evidence" value="ECO:0007669"/>
    <property type="project" value="InterPro"/>
</dbReference>
<dbReference type="Gene3D" id="3.90.850.10">
    <property type="entry name" value="Fumarylacetoacetase-like, C-terminal domain"/>
    <property type="match status" value="1"/>
</dbReference>
<dbReference type="Pfam" id="PF01557">
    <property type="entry name" value="FAA_hydrolase"/>
    <property type="match status" value="1"/>
</dbReference>
<dbReference type="RefSeq" id="WP_179776584.1">
    <property type="nucleotide sequence ID" value="NZ_JACCFK010000002.1"/>
</dbReference>
<sequence length="304" mass="32395">MRIANLNERAVLVHGDAGTETGVDVAVASGGRFGPDLPSLYDRWESFAAWAAEADVERSAEGAVVIDRARLAAPSPAPRQVFAVGLNYRTHAAESGFDVPTQLPPVFTKYVSSFAGPDTEVVLPPGGDVDWEIELVAVIGREARDIDDESAWDHIAGLTAGQDLSERVSQLAGPAPQFGLGKSFAGFSPQGPWLVTPDELPDRDDVELGCAIDGEEMQKGRTRDLLFPLPKLVAALSRTVTLYPGDVIFTGTPAGVGMGRDPRRFLRAGERLDSWIEGIGELHQTFVDPPGAHAAVSDEKGTLS</sequence>
<name>A0A853BC65_9PSEU</name>
<evidence type="ECO:0000259" key="3">
    <source>
        <dbReference type="Pfam" id="PF01557"/>
    </source>
</evidence>
<protein>
    <submittedName>
        <fullName evidence="4">2-keto-4-pentenoate hydratase/2-oxohepta-3-ene-1,7-dioic acid hydratase in catechol pathway</fullName>
    </submittedName>
</protein>
<dbReference type="InterPro" id="IPR051121">
    <property type="entry name" value="FAH"/>
</dbReference>
<dbReference type="PANTHER" id="PTHR42796:SF4">
    <property type="entry name" value="FUMARYLACETOACETATE HYDROLASE DOMAIN-CONTAINING PROTEIN 2A"/>
    <property type="match status" value="1"/>
</dbReference>
<keyword evidence="5" id="KW-1185">Reference proteome</keyword>
<dbReference type="GO" id="GO:0046872">
    <property type="term" value="F:metal ion binding"/>
    <property type="evidence" value="ECO:0007669"/>
    <property type="project" value="UniProtKB-KW"/>
</dbReference>
<evidence type="ECO:0000256" key="1">
    <source>
        <dbReference type="ARBA" id="ARBA00010211"/>
    </source>
</evidence>
<gene>
    <name evidence="4" type="ORF">HNR02_005719</name>
</gene>
<organism evidence="4 5">
    <name type="scientific">Amycolatopsis endophytica</name>
    <dbReference type="NCBI Taxonomy" id="860233"/>
    <lineage>
        <taxon>Bacteria</taxon>
        <taxon>Bacillati</taxon>
        <taxon>Actinomycetota</taxon>
        <taxon>Actinomycetes</taxon>
        <taxon>Pseudonocardiales</taxon>
        <taxon>Pseudonocardiaceae</taxon>
        <taxon>Amycolatopsis</taxon>
    </lineage>
</organism>
<dbReference type="InterPro" id="IPR036663">
    <property type="entry name" value="Fumarylacetoacetase_C_sf"/>
</dbReference>
<dbReference type="SUPFAM" id="SSF56529">
    <property type="entry name" value="FAH"/>
    <property type="match status" value="1"/>
</dbReference>
<proteinExistence type="inferred from homology"/>
<keyword evidence="2" id="KW-0479">Metal-binding</keyword>
<reference evidence="4 5" key="1">
    <citation type="submission" date="2020-07" db="EMBL/GenBank/DDBJ databases">
        <title>Sequencing the genomes of 1000 actinobacteria strains.</title>
        <authorList>
            <person name="Klenk H.-P."/>
        </authorList>
    </citation>
    <scope>NUCLEOTIDE SEQUENCE [LARGE SCALE GENOMIC DNA]</scope>
    <source>
        <strain evidence="4 5">DSM 104006</strain>
    </source>
</reference>
<accession>A0A853BC65</accession>
<feature type="domain" description="Fumarylacetoacetase-like C-terminal" evidence="3">
    <location>
        <begin position="81"/>
        <end position="286"/>
    </location>
</feature>
<evidence type="ECO:0000256" key="2">
    <source>
        <dbReference type="ARBA" id="ARBA00022723"/>
    </source>
</evidence>